<dbReference type="Proteomes" id="UP000247551">
    <property type="component" value="Unassembled WGS sequence"/>
</dbReference>
<protein>
    <submittedName>
        <fullName evidence="1">Uncharacterized protein</fullName>
    </submittedName>
</protein>
<organism evidence="1 2">
    <name type="scientific">Marinomonas alcarazii</name>
    <dbReference type="NCBI Taxonomy" id="491949"/>
    <lineage>
        <taxon>Bacteria</taxon>
        <taxon>Pseudomonadati</taxon>
        <taxon>Pseudomonadota</taxon>
        <taxon>Gammaproteobacteria</taxon>
        <taxon>Oceanospirillales</taxon>
        <taxon>Oceanospirillaceae</taxon>
        <taxon>Marinomonas</taxon>
    </lineage>
</organism>
<keyword evidence="2" id="KW-1185">Reference proteome</keyword>
<sequence>MSALHSIQYQDVDAFQSIGMNFPIRFKVFRFHMAASLDALSPEICDYLI</sequence>
<evidence type="ECO:0000313" key="1">
    <source>
        <dbReference type="EMBL" id="PYF84152.1"/>
    </source>
</evidence>
<dbReference type="EMBL" id="QKLW01000001">
    <property type="protein sequence ID" value="PYF84152.1"/>
    <property type="molecule type" value="Genomic_DNA"/>
</dbReference>
<comment type="caution">
    <text evidence="1">The sequence shown here is derived from an EMBL/GenBank/DDBJ whole genome shotgun (WGS) entry which is preliminary data.</text>
</comment>
<name>A0A318V5T4_9GAMM</name>
<proteinExistence type="predicted"/>
<evidence type="ECO:0000313" key="2">
    <source>
        <dbReference type="Proteomes" id="UP000247551"/>
    </source>
</evidence>
<dbReference type="RefSeq" id="WP_181416987.1">
    <property type="nucleotide sequence ID" value="NZ_QKLW01000001.1"/>
</dbReference>
<reference evidence="1 2" key="1">
    <citation type="submission" date="2018-06" db="EMBL/GenBank/DDBJ databases">
        <title>Genomic Encyclopedia of Type Strains, Phase III (KMG-III): the genomes of soil and plant-associated and newly described type strains.</title>
        <authorList>
            <person name="Whitman W."/>
        </authorList>
    </citation>
    <scope>NUCLEOTIDE SEQUENCE [LARGE SCALE GENOMIC DNA]</scope>
    <source>
        <strain evidence="1 2">CECT 7730</strain>
    </source>
</reference>
<gene>
    <name evidence="1" type="ORF">DFP75_101177</name>
</gene>
<dbReference type="AlphaFoldDB" id="A0A318V5T4"/>
<accession>A0A318V5T4</accession>